<feature type="transmembrane region" description="Helical" evidence="10">
    <location>
        <begin position="12"/>
        <end position="36"/>
    </location>
</feature>
<keyword evidence="5" id="KW-0808">Transferase</keyword>
<dbReference type="InterPro" id="IPR004358">
    <property type="entry name" value="Sig_transdc_His_kin-like_C"/>
</dbReference>
<comment type="catalytic activity">
    <reaction evidence="1">
        <text>ATP + protein L-histidine = ADP + protein N-phospho-L-histidine.</text>
        <dbReference type="EC" id="2.7.13.3"/>
    </reaction>
</comment>
<gene>
    <name evidence="12" type="ORF">ACFSCT_13615</name>
</gene>
<dbReference type="GO" id="GO:0005524">
    <property type="term" value="F:ATP binding"/>
    <property type="evidence" value="ECO:0007669"/>
    <property type="project" value="UniProtKB-KW"/>
</dbReference>
<dbReference type="PROSITE" id="PS50109">
    <property type="entry name" value="HIS_KIN"/>
    <property type="match status" value="1"/>
</dbReference>
<protein>
    <recommendedName>
        <fullName evidence="3">histidine kinase</fullName>
        <ecNumber evidence="3">2.7.13.3</ecNumber>
    </recommendedName>
</protein>
<dbReference type="EMBL" id="JBHUEN010000043">
    <property type="protein sequence ID" value="MFD1882757.1"/>
    <property type="molecule type" value="Genomic_DNA"/>
</dbReference>
<dbReference type="EC" id="2.7.13.3" evidence="3"/>
<keyword evidence="12" id="KW-0547">Nucleotide-binding</keyword>
<keyword evidence="13" id="KW-1185">Reference proteome</keyword>
<evidence type="ECO:0000256" key="1">
    <source>
        <dbReference type="ARBA" id="ARBA00000085"/>
    </source>
</evidence>
<dbReference type="RefSeq" id="WP_379143567.1">
    <property type="nucleotide sequence ID" value="NZ_JBHUEN010000043.1"/>
</dbReference>
<dbReference type="InterPro" id="IPR036890">
    <property type="entry name" value="HATPase_C_sf"/>
</dbReference>
<dbReference type="Pfam" id="PF02518">
    <property type="entry name" value="HATPase_c"/>
    <property type="match status" value="1"/>
</dbReference>
<dbReference type="PANTHER" id="PTHR45436">
    <property type="entry name" value="SENSOR HISTIDINE KINASE YKOH"/>
    <property type="match status" value="1"/>
</dbReference>
<evidence type="ECO:0000256" key="4">
    <source>
        <dbReference type="ARBA" id="ARBA00022553"/>
    </source>
</evidence>
<evidence type="ECO:0000259" key="11">
    <source>
        <dbReference type="PROSITE" id="PS50109"/>
    </source>
</evidence>
<dbReference type="SMART" id="SM00387">
    <property type="entry name" value="HATPase_c"/>
    <property type="match status" value="1"/>
</dbReference>
<feature type="transmembrane region" description="Helical" evidence="10">
    <location>
        <begin position="165"/>
        <end position="184"/>
    </location>
</feature>
<evidence type="ECO:0000256" key="10">
    <source>
        <dbReference type="SAM" id="Phobius"/>
    </source>
</evidence>
<comment type="caution">
    <text evidence="12">The sequence shown here is derived from an EMBL/GenBank/DDBJ whole genome shotgun (WGS) entry which is preliminary data.</text>
</comment>
<evidence type="ECO:0000256" key="7">
    <source>
        <dbReference type="ARBA" id="ARBA00022777"/>
    </source>
</evidence>
<feature type="domain" description="Histidine kinase" evidence="11">
    <location>
        <begin position="244"/>
        <end position="440"/>
    </location>
</feature>
<keyword evidence="4" id="KW-0597">Phosphoprotein</keyword>
<evidence type="ECO:0000313" key="12">
    <source>
        <dbReference type="EMBL" id="MFD1882757.1"/>
    </source>
</evidence>
<evidence type="ECO:0000256" key="2">
    <source>
        <dbReference type="ARBA" id="ARBA00004370"/>
    </source>
</evidence>
<evidence type="ECO:0000256" key="8">
    <source>
        <dbReference type="ARBA" id="ARBA00022989"/>
    </source>
</evidence>
<organism evidence="12 13">
    <name type="scientific">Paracoccus pacificus</name>
    <dbReference type="NCBI Taxonomy" id="1463598"/>
    <lineage>
        <taxon>Bacteria</taxon>
        <taxon>Pseudomonadati</taxon>
        <taxon>Pseudomonadota</taxon>
        <taxon>Alphaproteobacteria</taxon>
        <taxon>Rhodobacterales</taxon>
        <taxon>Paracoccaceae</taxon>
        <taxon>Paracoccus</taxon>
    </lineage>
</organism>
<keyword evidence="8 10" id="KW-1133">Transmembrane helix</keyword>
<keyword evidence="12" id="KW-0067">ATP-binding</keyword>
<dbReference type="InterPro" id="IPR050428">
    <property type="entry name" value="TCS_sensor_his_kinase"/>
</dbReference>
<keyword evidence="9 10" id="KW-0472">Membrane</keyword>
<accession>A0ABW4R938</accession>
<sequence length="453" mass="47685">MKSPLPGSIRGRLLGLAALWLGVALIAAWFGIGLVLERFVERRIDGESAAMAESLIAATTGDANRLAQLGPAPSGPRYQAPLSGWYWQVQANGVPIARSESLFDSVLNAPDGDFTGGPGTGPDGAAMRVLQRTYTVPESDEVLSVLVTAPQSEIDTEIGAVQRPLAASLLILGIGLALASLVQVTAGLRSLTRLGHGIAAIRAGSADHLPPAEVTELAPVVQEVNALLDHNRQVLTRTREHVGNLAHSLKTPLSAALNSLPDGHEARPFLTRMERQIGWHLRRARSAAAPGLLGQRTRVAQVAGDILMVLGGVMRDRGVTARTDCPADLFFAGDHQDLEEMVGNLTENAVKWARTQVRISARPAKQEQLILTVEDDGPGMDPQHHARALTRGARLDETASGSGLGLAIVADLAALHGGGLSLGKSDLGGLRVDLTLPAQPAPGMARAMPRINV</sequence>
<name>A0ABW4R938_9RHOB</name>
<reference evidence="13" key="1">
    <citation type="journal article" date="2019" name="Int. J. Syst. Evol. Microbiol.">
        <title>The Global Catalogue of Microorganisms (GCM) 10K type strain sequencing project: providing services to taxonomists for standard genome sequencing and annotation.</title>
        <authorList>
            <consortium name="The Broad Institute Genomics Platform"/>
            <consortium name="The Broad Institute Genome Sequencing Center for Infectious Disease"/>
            <person name="Wu L."/>
            <person name="Ma J."/>
        </authorList>
    </citation>
    <scope>NUCLEOTIDE SEQUENCE [LARGE SCALE GENOMIC DNA]</scope>
    <source>
        <strain evidence="13">CCUG 56029</strain>
    </source>
</reference>
<evidence type="ECO:0000256" key="6">
    <source>
        <dbReference type="ARBA" id="ARBA00022692"/>
    </source>
</evidence>
<dbReference type="SUPFAM" id="SSF55874">
    <property type="entry name" value="ATPase domain of HSP90 chaperone/DNA topoisomerase II/histidine kinase"/>
    <property type="match status" value="1"/>
</dbReference>
<evidence type="ECO:0000256" key="9">
    <source>
        <dbReference type="ARBA" id="ARBA00023136"/>
    </source>
</evidence>
<dbReference type="Gene3D" id="3.30.565.10">
    <property type="entry name" value="Histidine kinase-like ATPase, C-terminal domain"/>
    <property type="match status" value="1"/>
</dbReference>
<comment type="subcellular location">
    <subcellularLocation>
        <location evidence="2">Membrane</location>
    </subcellularLocation>
</comment>
<keyword evidence="7" id="KW-0418">Kinase</keyword>
<proteinExistence type="predicted"/>
<dbReference type="InterPro" id="IPR005467">
    <property type="entry name" value="His_kinase_dom"/>
</dbReference>
<evidence type="ECO:0000313" key="13">
    <source>
        <dbReference type="Proteomes" id="UP001597213"/>
    </source>
</evidence>
<keyword evidence="6 10" id="KW-0812">Transmembrane</keyword>
<dbReference type="InterPro" id="IPR003594">
    <property type="entry name" value="HATPase_dom"/>
</dbReference>
<evidence type="ECO:0000256" key="5">
    <source>
        <dbReference type="ARBA" id="ARBA00022679"/>
    </source>
</evidence>
<dbReference type="Proteomes" id="UP001597213">
    <property type="component" value="Unassembled WGS sequence"/>
</dbReference>
<dbReference type="PRINTS" id="PR00344">
    <property type="entry name" value="BCTRLSENSOR"/>
</dbReference>
<dbReference type="PANTHER" id="PTHR45436:SF5">
    <property type="entry name" value="SENSOR HISTIDINE KINASE TRCS"/>
    <property type="match status" value="1"/>
</dbReference>
<evidence type="ECO:0000256" key="3">
    <source>
        <dbReference type="ARBA" id="ARBA00012438"/>
    </source>
</evidence>